<keyword evidence="4" id="KW-1185">Reference proteome</keyword>
<organism evidence="4 5">
    <name type="scientific">Branchiostoma belcheri</name>
    <name type="common">Amphioxus</name>
    <dbReference type="NCBI Taxonomy" id="7741"/>
    <lineage>
        <taxon>Eukaryota</taxon>
        <taxon>Metazoa</taxon>
        <taxon>Chordata</taxon>
        <taxon>Cephalochordata</taxon>
        <taxon>Leptocardii</taxon>
        <taxon>Amphioxiformes</taxon>
        <taxon>Branchiostomatidae</taxon>
        <taxon>Branchiostoma</taxon>
    </lineage>
</organism>
<dbReference type="SUPFAM" id="SSF81901">
    <property type="entry name" value="HCP-like"/>
    <property type="match status" value="1"/>
</dbReference>
<dbReference type="AlphaFoldDB" id="A0A6P4YCS8"/>
<name>A0A6P4YCS8_BRABE</name>
<dbReference type="PANTHER" id="PTHR45586">
    <property type="entry name" value="TPR REPEAT-CONTAINING PROTEIN PA4667"/>
    <property type="match status" value="1"/>
</dbReference>
<keyword evidence="2" id="KW-0802">TPR repeat</keyword>
<protein>
    <submittedName>
        <fullName evidence="5">Uncharacterized protein LOC109471923</fullName>
    </submittedName>
</protein>
<dbReference type="PANTHER" id="PTHR45586:SF1">
    <property type="entry name" value="LIPOPOLYSACCHARIDE ASSEMBLY PROTEIN B"/>
    <property type="match status" value="1"/>
</dbReference>
<dbReference type="InterPro" id="IPR051012">
    <property type="entry name" value="CellSynth/LPSAsmb/PSIAsmb"/>
</dbReference>
<evidence type="ECO:0000256" key="2">
    <source>
        <dbReference type="ARBA" id="ARBA00022803"/>
    </source>
</evidence>
<dbReference type="RefSeq" id="XP_019626970.1">
    <property type="nucleotide sequence ID" value="XM_019771411.1"/>
</dbReference>
<accession>A0A6P4YCS8</accession>
<dbReference type="OrthoDB" id="10009071at2759"/>
<dbReference type="Gene3D" id="1.25.40.10">
    <property type="entry name" value="Tetratricopeptide repeat domain"/>
    <property type="match status" value="2"/>
</dbReference>
<gene>
    <name evidence="5" type="primary">LOC109471923</name>
</gene>
<dbReference type="SUPFAM" id="SSF48452">
    <property type="entry name" value="TPR-like"/>
    <property type="match status" value="1"/>
</dbReference>
<dbReference type="KEGG" id="bbel:109471923"/>
<proteinExistence type="predicted"/>
<evidence type="ECO:0000256" key="1">
    <source>
        <dbReference type="ARBA" id="ARBA00022737"/>
    </source>
</evidence>
<evidence type="ECO:0000313" key="4">
    <source>
        <dbReference type="Proteomes" id="UP000515135"/>
    </source>
</evidence>
<dbReference type="GeneID" id="109471923"/>
<evidence type="ECO:0000256" key="3">
    <source>
        <dbReference type="SAM" id="MobiDB-lite"/>
    </source>
</evidence>
<reference evidence="5" key="1">
    <citation type="submission" date="2025-08" db="UniProtKB">
        <authorList>
            <consortium name="RefSeq"/>
        </authorList>
    </citation>
    <scope>IDENTIFICATION</scope>
    <source>
        <tissue evidence="5">Gonad</tissue>
    </source>
</reference>
<evidence type="ECO:0000313" key="5">
    <source>
        <dbReference type="RefSeq" id="XP_019626970.1"/>
    </source>
</evidence>
<feature type="region of interest" description="Disordered" evidence="3">
    <location>
        <begin position="538"/>
        <end position="563"/>
    </location>
</feature>
<sequence>MERDLLEKLQKFPSPFFWHLNTSMYDNVHEKLSEWKCSKADGLACKNAMAFLSFARDNDSLQARQQFQEVLEEDPENLVALTSLAYIDVKHSNVEQAETMRKTLVELKESGGESKVQGRWAAAMFEKAFCLTRFGQWKYVEALGCVEEALKFDSSNVEWLKTETFLLTKQVENKALLRAGHGEIKTFLDRAADNVLKLQQKEPGSGEVLCMTAELFEAARSTDQGRVWMEAYKRKNPNQSLNPSVLYQEAYALCPTDQHVCRQAVLHFKAVREWQKLEEILPKALSHFPNDHVLYHQYALRYFIPFQNALAEAKKATGKAKEEAEASAKVKNMASAFLPKAEEYLREGVRLDPLFTRCRVCLAQCLYYQGKVQKSWEQFRIAAENTRHNRNKVEAKREWARLLIEDGNESGALMQLCEALKFEDQVGHGVPVYRGVDNALNIWCKLDQRDPRPIRVRAAFALKAGYEDRAIECYKQALRIDEDDTCSLIGLGKAYRKKGKDHFEEAKKWLVKASGLGDDKADDELFELEMEMIQIEEQSGVASSPCQNVGPGATESPHTYEDE</sequence>
<dbReference type="InterPro" id="IPR011990">
    <property type="entry name" value="TPR-like_helical_dom_sf"/>
</dbReference>
<keyword evidence="1" id="KW-0677">Repeat</keyword>
<dbReference type="Proteomes" id="UP000515135">
    <property type="component" value="Unplaced"/>
</dbReference>